<dbReference type="PROSITE" id="PS00232">
    <property type="entry name" value="CADHERIN_1"/>
    <property type="match status" value="10"/>
</dbReference>
<dbReference type="SMART" id="SM00409">
    <property type="entry name" value="IG"/>
    <property type="match status" value="2"/>
</dbReference>
<feature type="domain" description="Cadherin" evidence="28">
    <location>
        <begin position="1833"/>
        <end position="1936"/>
    </location>
</feature>
<feature type="domain" description="Cadherin" evidence="28">
    <location>
        <begin position="2561"/>
        <end position="2681"/>
    </location>
</feature>
<dbReference type="PROSITE" id="PS01186">
    <property type="entry name" value="EGF_2"/>
    <property type="match status" value="1"/>
</dbReference>
<dbReference type="InterPro" id="IPR000152">
    <property type="entry name" value="EGF-type_Asp/Asn_hydroxyl_site"/>
</dbReference>
<feature type="domain" description="VWFA" evidence="27">
    <location>
        <begin position="180"/>
        <end position="358"/>
    </location>
</feature>
<dbReference type="FunFam" id="2.60.40.60:FF:000266">
    <property type="entry name" value="Cadherin 23"/>
    <property type="match status" value="1"/>
</dbReference>
<dbReference type="InterPro" id="IPR036465">
    <property type="entry name" value="vWFA_dom_sf"/>
</dbReference>
<dbReference type="CDD" id="cd00096">
    <property type="entry name" value="Ig"/>
    <property type="match status" value="1"/>
</dbReference>
<dbReference type="FunFam" id="2.60.40.60:FF:000011">
    <property type="entry name" value="Cadherin 1"/>
    <property type="match status" value="1"/>
</dbReference>
<dbReference type="InterPro" id="IPR049883">
    <property type="entry name" value="NOTCH1_EGF-like"/>
</dbReference>
<dbReference type="InterPro" id="IPR015919">
    <property type="entry name" value="Cadherin-like_sf"/>
</dbReference>
<dbReference type="FunFam" id="2.60.40.60:FF:000024">
    <property type="entry name" value="FAT atypical cadherin 3"/>
    <property type="match status" value="1"/>
</dbReference>
<dbReference type="InterPro" id="IPR002126">
    <property type="entry name" value="Cadherin-like_dom"/>
</dbReference>
<comment type="function">
    <molecule>Protein hedgehog</molecule>
    <text evidence="23">The C-terminal part of the hedgehog protein precursor displays an autoproteolysis activity that results in the cleavage of the full-length protein into two parts (N-product and C-product). In addition, the C-terminal part displays a cholesterol transferase activity that results by the covalent attachment of a cholesterol moiety to the C-terminal of the newly generated N-product.</text>
</comment>
<evidence type="ECO:0000256" key="13">
    <source>
        <dbReference type="ARBA" id="ARBA00022801"/>
    </source>
</evidence>
<dbReference type="InterPro" id="IPR000320">
    <property type="entry name" value="Hedgehog_signalling_dom"/>
</dbReference>
<dbReference type="SUPFAM" id="SSF49313">
    <property type="entry name" value="Cadherin-like"/>
    <property type="match status" value="22"/>
</dbReference>
<dbReference type="GO" id="GO:0000139">
    <property type="term" value="C:Golgi membrane"/>
    <property type="evidence" value="ECO:0007669"/>
    <property type="project" value="UniProtKB-SubCell"/>
</dbReference>
<dbReference type="PRINTS" id="PR00632">
    <property type="entry name" value="SONICHHOG"/>
</dbReference>
<dbReference type="Pfam" id="PF00092">
    <property type="entry name" value="VWA"/>
    <property type="match status" value="1"/>
</dbReference>
<dbReference type="InterPro" id="IPR001881">
    <property type="entry name" value="EGF-like_Ca-bd_dom"/>
</dbReference>
<evidence type="ECO:0000259" key="28">
    <source>
        <dbReference type="PROSITE" id="PS50268"/>
    </source>
</evidence>
<evidence type="ECO:0000256" key="7">
    <source>
        <dbReference type="ARBA" id="ARBA00022536"/>
    </source>
</evidence>
<evidence type="ECO:0000256" key="24">
    <source>
        <dbReference type="SAM" id="Phobius"/>
    </source>
</evidence>
<dbReference type="SMART" id="SM00181">
    <property type="entry name" value="EGF"/>
    <property type="match status" value="2"/>
</dbReference>
<evidence type="ECO:0000256" key="8">
    <source>
        <dbReference type="ARBA" id="ARBA00022670"/>
    </source>
</evidence>
<keyword evidence="19 22" id="KW-1015">Disulfide bond</keyword>
<feature type="disulfide bond" evidence="22">
    <location>
        <begin position="3036"/>
        <end position="3045"/>
    </location>
</feature>
<dbReference type="FunFam" id="2.60.40.60:FF:000015">
    <property type="entry name" value="FAT atypical cadherin 1"/>
    <property type="match status" value="2"/>
</dbReference>
<evidence type="ECO:0000256" key="14">
    <source>
        <dbReference type="ARBA" id="ARBA00022813"/>
    </source>
</evidence>
<evidence type="ECO:0000256" key="3">
    <source>
        <dbReference type="ARBA" id="ARBA00010649"/>
    </source>
</evidence>
<dbReference type="InterPro" id="IPR000742">
    <property type="entry name" value="EGF"/>
</dbReference>
<feature type="chain" id="PRO_5029810707" description="Hedgehog protein" evidence="25">
    <location>
        <begin position="18"/>
        <end position="3403"/>
    </location>
</feature>
<dbReference type="SUPFAM" id="SSF48726">
    <property type="entry name" value="Immunoglobulin"/>
    <property type="match status" value="2"/>
</dbReference>
<dbReference type="GO" id="GO:0007156">
    <property type="term" value="P:homophilic cell adhesion via plasma membrane adhesion molecules"/>
    <property type="evidence" value="ECO:0007669"/>
    <property type="project" value="InterPro"/>
</dbReference>
<dbReference type="FunFam" id="2.10.25.10:FF:000095">
    <property type="entry name" value="Notch, isoform B"/>
    <property type="match status" value="1"/>
</dbReference>
<evidence type="ECO:0000256" key="21">
    <source>
        <dbReference type="PROSITE-ProRule" id="PRU00043"/>
    </source>
</evidence>
<feature type="domain" description="Cadherin" evidence="28">
    <location>
        <begin position="997"/>
        <end position="1100"/>
    </location>
</feature>
<keyword evidence="15 21" id="KW-0106">Calcium</keyword>
<dbReference type="Gene3D" id="3.30.1380.10">
    <property type="match status" value="1"/>
</dbReference>
<dbReference type="Pfam" id="PF13927">
    <property type="entry name" value="Ig_3"/>
    <property type="match status" value="1"/>
</dbReference>
<evidence type="ECO:0000256" key="9">
    <source>
        <dbReference type="ARBA" id="ARBA00022692"/>
    </source>
</evidence>
<dbReference type="PANTHER" id="PTHR24026">
    <property type="entry name" value="FAT ATYPICAL CADHERIN-RELATED"/>
    <property type="match status" value="1"/>
</dbReference>
<dbReference type="Gene3D" id="2.60.40.60">
    <property type="entry name" value="Cadherins"/>
    <property type="match status" value="22"/>
</dbReference>
<dbReference type="Gene3D" id="2.10.25.10">
    <property type="entry name" value="Laminin"/>
    <property type="match status" value="2"/>
</dbReference>
<comment type="caution">
    <text evidence="22">Lacks conserved residue(s) required for the propagation of feature annotation.</text>
</comment>
<keyword evidence="18 23" id="KW-0472">Membrane</keyword>
<feature type="domain" description="Cadherin" evidence="28">
    <location>
        <begin position="2041"/>
        <end position="2142"/>
    </location>
</feature>
<dbReference type="SMART" id="SM00179">
    <property type="entry name" value="EGF_CA"/>
    <property type="match status" value="2"/>
</dbReference>
<keyword evidence="20" id="KW-0325">Glycoprotein</keyword>
<feature type="domain" description="Cadherin" evidence="28">
    <location>
        <begin position="475"/>
        <end position="574"/>
    </location>
</feature>
<dbReference type="EnsemblMetazoa" id="CLYHEMT024179.1">
    <property type="protein sequence ID" value="CLYHEMP024179.1"/>
    <property type="gene ID" value="CLYHEMG024179"/>
</dbReference>
<evidence type="ECO:0000256" key="18">
    <source>
        <dbReference type="ARBA" id="ARBA00023136"/>
    </source>
</evidence>
<keyword evidence="13 23" id="KW-0378">Hydrolase</keyword>
<feature type="domain" description="EGF-like" evidence="26">
    <location>
        <begin position="3009"/>
        <end position="3046"/>
    </location>
</feature>
<evidence type="ECO:0000256" key="23">
    <source>
        <dbReference type="RuleBase" id="RU280812"/>
    </source>
</evidence>
<keyword evidence="11 23" id="KW-0732">Signal</keyword>
<dbReference type="PANTHER" id="PTHR24026:SF133">
    <property type="entry name" value="CADHERIN-RELATED FAMILY MEMBER 2"/>
    <property type="match status" value="1"/>
</dbReference>
<dbReference type="GeneID" id="136824767"/>
<feature type="domain" description="Ig-like" evidence="29">
    <location>
        <begin position="2870"/>
        <end position="2950"/>
    </location>
</feature>
<dbReference type="FunFam" id="2.60.40.60:FF:000039">
    <property type="entry name" value="FAT atypical cadherin 3"/>
    <property type="match status" value="3"/>
</dbReference>
<dbReference type="InterPro" id="IPR018097">
    <property type="entry name" value="EGF_Ca-bd_CS"/>
</dbReference>
<evidence type="ECO:0000256" key="1">
    <source>
        <dbReference type="ARBA" id="ARBA00004251"/>
    </source>
</evidence>
<dbReference type="SUPFAM" id="SSF55166">
    <property type="entry name" value="Hedgehog/DD-peptidase"/>
    <property type="match status" value="1"/>
</dbReference>
<evidence type="ECO:0000256" key="5">
    <source>
        <dbReference type="ARBA" id="ARBA00022475"/>
    </source>
</evidence>
<dbReference type="SMART" id="SM00408">
    <property type="entry name" value="IGc2"/>
    <property type="match status" value="2"/>
</dbReference>
<evidence type="ECO:0000256" key="22">
    <source>
        <dbReference type="PROSITE-ProRule" id="PRU00076"/>
    </source>
</evidence>
<keyword evidence="7 22" id="KW-0245">EGF-like domain</keyword>
<reference evidence="30" key="1">
    <citation type="submission" date="2021-01" db="UniProtKB">
        <authorList>
            <consortium name="EnsemblMetazoa"/>
        </authorList>
    </citation>
    <scope>IDENTIFICATION</scope>
</reference>
<feature type="domain" description="Cadherin" evidence="28">
    <location>
        <begin position="574"/>
        <end position="678"/>
    </location>
</feature>
<feature type="domain" description="Cadherin" evidence="28">
    <location>
        <begin position="2246"/>
        <end position="2351"/>
    </location>
</feature>
<dbReference type="FunFam" id="2.60.40.60:FF:000032">
    <property type="entry name" value="FAT atypical cadherin 1"/>
    <property type="match status" value="1"/>
</dbReference>
<keyword evidence="23" id="KW-0333">Golgi apparatus</keyword>
<feature type="transmembrane region" description="Helical" evidence="24">
    <location>
        <begin position="3308"/>
        <end position="3330"/>
    </location>
</feature>
<comment type="subcellular location">
    <molecule>Sonic hedgehog protein</molecule>
    <subcellularLocation>
        <location evidence="23">Endoplasmic reticulum membrane</location>
    </subcellularLocation>
    <subcellularLocation>
        <location evidence="23">Golgi apparatus membrane</location>
    </subcellularLocation>
</comment>
<dbReference type="PROSITE" id="PS50026">
    <property type="entry name" value="EGF_3"/>
    <property type="match status" value="2"/>
</dbReference>
<feature type="domain" description="Cadherin" evidence="28">
    <location>
        <begin position="2143"/>
        <end position="2245"/>
    </location>
</feature>
<keyword evidence="17 24" id="KW-1133">Transmembrane helix</keyword>
<dbReference type="GO" id="GO:0006508">
    <property type="term" value="P:proteolysis"/>
    <property type="evidence" value="ECO:0007669"/>
    <property type="project" value="UniProtKB-UniRule"/>
</dbReference>
<feature type="domain" description="EGF-like" evidence="26">
    <location>
        <begin position="3048"/>
        <end position="3084"/>
    </location>
</feature>
<feature type="domain" description="Ig-like" evidence="29">
    <location>
        <begin position="2774"/>
        <end position="2865"/>
    </location>
</feature>
<dbReference type="FunFam" id="2.60.40.60:FF:000181">
    <property type="entry name" value="Predicted protein"/>
    <property type="match status" value="1"/>
</dbReference>
<dbReference type="InterPro" id="IPR007110">
    <property type="entry name" value="Ig-like_dom"/>
</dbReference>
<evidence type="ECO:0000256" key="17">
    <source>
        <dbReference type="ARBA" id="ARBA00022989"/>
    </source>
</evidence>
<comment type="subcellular location">
    <subcellularLocation>
        <location evidence="1">Cell membrane</location>
        <topology evidence="1">Single-pass type I membrane protein</topology>
    </subcellularLocation>
    <subcellularLocation>
        <location evidence="2">Secreted</location>
    </subcellularLocation>
</comment>
<dbReference type="SMART" id="SM00112">
    <property type="entry name" value="CA"/>
    <property type="match status" value="21"/>
</dbReference>
<dbReference type="InterPro" id="IPR036179">
    <property type="entry name" value="Ig-like_dom_sf"/>
</dbReference>
<keyword evidence="12" id="KW-0677">Repeat</keyword>
<evidence type="ECO:0000256" key="4">
    <source>
        <dbReference type="ARBA" id="ARBA00022473"/>
    </source>
</evidence>
<dbReference type="Pfam" id="PF00008">
    <property type="entry name" value="EGF"/>
    <property type="match status" value="1"/>
</dbReference>
<dbReference type="PROSITE" id="PS50234">
    <property type="entry name" value="VWFA"/>
    <property type="match status" value="1"/>
</dbReference>
<dbReference type="GO" id="GO:0005509">
    <property type="term" value="F:calcium ion binding"/>
    <property type="evidence" value="ECO:0007669"/>
    <property type="project" value="UniProtKB-UniRule"/>
</dbReference>
<dbReference type="Gene3D" id="2.60.40.10">
    <property type="entry name" value="Immunoglobulins"/>
    <property type="match status" value="2"/>
</dbReference>
<keyword evidence="8 23" id="KW-0645">Protease</keyword>
<dbReference type="FunFam" id="2.60.40.60:FF:000033">
    <property type="entry name" value="FAT atypical cadherin 1"/>
    <property type="match status" value="1"/>
</dbReference>
<dbReference type="Pfam" id="PF13895">
    <property type="entry name" value="Ig_2"/>
    <property type="match status" value="1"/>
</dbReference>
<keyword evidence="9 24" id="KW-0812">Transmembrane</keyword>
<keyword evidence="6" id="KW-0964">Secreted</keyword>
<dbReference type="Pfam" id="PF07645">
    <property type="entry name" value="EGF_CA"/>
    <property type="match status" value="1"/>
</dbReference>
<dbReference type="GO" id="GO:0005886">
    <property type="term" value="C:plasma membrane"/>
    <property type="evidence" value="ECO:0007669"/>
    <property type="project" value="UniProtKB-SubCell"/>
</dbReference>
<evidence type="ECO:0000259" key="29">
    <source>
        <dbReference type="PROSITE" id="PS50835"/>
    </source>
</evidence>
<dbReference type="PRINTS" id="PR00205">
    <property type="entry name" value="CADHERIN"/>
</dbReference>
<feature type="domain" description="Cadherin" evidence="28">
    <location>
        <begin position="788"/>
        <end position="892"/>
    </location>
</feature>
<keyword evidence="4 23" id="KW-0217">Developmental protein</keyword>
<dbReference type="SMART" id="SM00327">
    <property type="entry name" value="VWA"/>
    <property type="match status" value="1"/>
</dbReference>
<keyword evidence="5 23" id="KW-1003">Cell membrane</keyword>
<dbReference type="PROSITE" id="PS50268">
    <property type="entry name" value="CADHERIN_2"/>
    <property type="match status" value="21"/>
</dbReference>
<keyword evidence="10" id="KW-0479">Metal-binding</keyword>
<keyword evidence="14 23" id="KW-0068">Autocatalytic cleavage</keyword>
<comment type="similarity">
    <text evidence="3 23">Belongs to the hedgehog family.</text>
</comment>
<dbReference type="GO" id="GO:0007267">
    <property type="term" value="P:cell-cell signaling"/>
    <property type="evidence" value="ECO:0007669"/>
    <property type="project" value="InterPro"/>
</dbReference>
<dbReference type="FunFam" id="2.10.25.10:FF:000173">
    <property type="entry name" value="Neurogenic locus notch protein 2"/>
    <property type="match status" value="1"/>
</dbReference>
<sequence length="3403" mass="377333">MKISIFLLVALVIQCFANESVPRYFRRGDFYPRKGERDYRRSEVKSSGAIRDIIRRNSPRFRKVLVRNTNNEIVYANEDCRLMTSRAKSKLDVLGSLVRTRMGQQLRVEKSWTDNVDRNDYSSLHYEGRAFKVRLQSGQTNRLSDLMKTAITAGFDWVYYEDDSFIHISVVPDVCQTKLDLAIVVDTSGSVGYNNFKKIQEFLKNLVDFFNIGQSETHIALISYSWSVRVEFRLTQHYSKYGLKDAINRMWYQGSSTRTGDALMTLKNDVFTTARGMRADKSIPKIGILMTDGKSNGGGRSVYDAAQQLKNVGINMFVIGVTNNVNRNEINAIASPPVNEHYFAINGFNDLSSFVDQISAKSCDEGAQINTCENAVTQVEGGSFKYFRVQLKPTVERVSVEVIDRSGKSFLYTSLVVQNPGPLSERDVLKNTQQQSPRTISVQLPRGRQNLLYIAVQGQEDNNQFELSIWDSLFPKDREVVTVKENQNPPINVKQVQTKPTGDRFRYSIKAGAQGHFRINQDNGQITTTARLDRENIAKYQLSIVAQDINEKCHKGLMVLEVEVGDENDHSPKFERSYVESVREDAPSSQWIVQVKATDKDAGLNAKIVYEISGPAQDRSVFRIERDTGIVRTNQKLDYETKRKYVLTLTAYDSGSPRKSGTTTLTINVQDVNEAPYFTGCGAAGSCSHQLKEEMDPGQRIMTMTAQDPDVIANCQLTFSITSMDRQYFQIGKTSGLITTKTKLDREVKEDYVLDVVVQDCDKNPLSAKTTVRVTALDINDNKPKFPYGSPLRLNVREDFAINKNIHQFRATDADKGINAEIEYFISSNKGSPQFVVNRNNGQLTLQTQLDREQQDTLEFEVTAKDKGTPSLEGQIRVIVTVDDVNDNTPKFQGTNQAQVAENVSPNTQVMTVLATDADAGFNAKIQYSITGGNTGSMFKIDANSGIIRTNNIPDRETLDTYNLRIRAKDLGRPSLEDTKTYTIRITDMNDNNPVFNPSSYTKEVAENTPTNTEVLKVQATDRDIDVNAQIEYFLEAGHNNDFKINKATGSIQVARPLQFGAKNYYRFRVRATDKGTPSLSGYATVTFNIKDTNDHKPKFERAVYTASINENVPRNTKLIQVKATDADSGPSGQLVYSIISQDRENHFYIDSNTGDIYTRGNIDYERKTSYTIQVKATDRGNPPQSGSATINVGVNDLNDNTPTFTSSFINVREGFALNTAITKIQGQDDDGSAPNNQFAFSMETKKMPFSISKDGTLTLNTPLDRETKDSYSFVVRITDKGTNPKSLTSTGTINVQVLDDNDNTPDFGKKSFTCSIPENSPKNTHVCYTRATDRDIGENARITYSITGGENKFSVDDSKGAIKAKVSLDREQKDTYTVEITARDNGTPSLSSKVTVTIQVKDVNDNKPLFKGAPYKLNVQEEQSDNIKIGEFEATDRDINENARLTFTIMSGHMFGNRRMFTMATENGKGVLRANQLDREVRDKYVLRIRVEDAGKPQLSSETTVTVTVQDINDNSPILSESTYRGKVKENVGRNTLVVKIQATDKDIGKNAEIAYTITGGQNQDHFNLNVDNGELRTAKGLDYETIKQYTFNVKAQDKGNPTRQGTATIIVDIENVDDNAPKFKDIKKLEVPEDIGINQPIVKVEATDQDQSTITYSISGGNQEDKFKIDSKTAVLSIKNSLDRETTDKYNISITAKDSARSSVTYVPITVLDVNDNTPIFGKNEYTLSVPEDASPVLFANPVLQKVTATDRDIGLNAEIEFFITSGNVGDKFQISKDSGELRATGKLDREQVDFYDLILTAKDKGTPSLKSSVHCKITVTDLNDNRPIFEQASYAVSINENTSPQTKILDIRATDLDINDNGKVGYSITSGDTKTFSIDPVSGELKTIKALDRETTDSYKLTVQAFDHGKPKLTTNVRVTVTILDINDNAPKIASFNVNPVNESEPIGYKVATITASDADLGVNAELVYSLAESQNQDFFRIDSKTGEVFLKKQLDRETQERHNVKFTVKDKGNPVLSSSVDKVIQVLDDNDNEPVFGKARYEASVREGSTKPIVLFTASATDRDFGINAEITYSLLDTFGGKFSINADTGLVRAVKPLDYETKKSYTLKINAADWKYKNVIVDGIITVINVNDNDPKLSAKSYSKTIPENTPTQSSVLVVKATDEDPFGELVFTIETADSKLPFSINSKTGEIYVSGYLDRETKDNYQFKVKVSDGGTPKRSVTADISITLSDINDNKPVFPEYKKSVNITENNNVGVAVHTIKATDADLGKNAAIRYRIKPGTEDSEFTIGETDGIIKTKKVFDRETQTKATLIVQAYDLGTPSLSSDDVIITVTILDENDNIPKWRGQFQVEIKVDIKEHTAVGTQIRTVIADDADEGENGRVSYSIKEDSSPVAINSDSGLITVSKDMDREKVDKHVVTLVARDNGIKKQLQSELILTINVLDINDNAPVVQPPKNGKVKENEPANTQVMRIIATDADIGINAQMRYTIENYLDLFTLNEDTGMLTTKKALDREEQERYILKVRVFDQGTPTLSGTANITIIIGDVDDNCPVFERQKYETTIEENAAFGTFVLTVKATDRDTGRNAELDYGILESNDRGAFKIDDISGNITVVGEVNKETESRYFLKLRAGAKNCGLKVNDSDVGEGGKPRPENYATTTVYINVIDVNDNAPTFLNGKQRIEYADVMRSDIITLNATDKDEGLGGQVEYSFVSQIQKQSPQNEVENHVTIMAKDKGKSQQLNSTLTLVVVNKVRCEAMQYFVDSMNGKVTVQNLCSVTNANAGETIALLGSSKTLKCSAESNIGSVKYRWMKDGTIVSDYQDAGVLLLKNMNFEMAGSYSCIARNSAGTLQSSPTDIVLHQPPSIITQPKSVTVGQDEKFILEVNARGVPSPSYQWHKNDVQYERATSNTFEFESAVSEDSAEYYCVVENVAGKVTTNKVKVQVFDKETVVKVTVRITKYDAVRKCYLFDSDDFEKLVSKATNERVVVTKVTGASANVTLCPVTVCTKNPCAHDGKCTELDNGAFQCQCKTEWTGKTCQEDIDECQNANMCNNGQCINRNGSFTCKCPSGYTGRRCEYKIDACKPTPCASDENCVPRETGKLYACLKKDDEMTLVVTDKDGTFTKDDKYLLEHLLNQLLKSGQGSTTFLRRKRRRRATQSIDVGDCTLHIIRNQQVNSTKTVLKLALDCPNSNITDTSALLKTLCARFLAAGGKNTVIEQCGREGEMEEKKEEKVPGGKTDVNVVVEKNGKALGSKEATDLLKKKDLGEKLGKDGDYEVDGFGKAYPGNGKSTSEGDNSTIIIIIVVVSLAVISVAIVAVVLLRKRKEEENKQSMVMQQRVAMSHGGVSTSDLIPRETTKTNAAYDGGDEVNGDGTFMFEMPGNLKTTKIDSAAEP</sequence>
<keyword evidence="31" id="KW-1185">Reference proteome</keyword>
<dbReference type="InterPro" id="IPR003599">
    <property type="entry name" value="Ig_sub"/>
</dbReference>
<accession>A0A7M5XIJ3</accession>
<dbReference type="PRINTS" id="PR00453">
    <property type="entry name" value="VWFADOMAIN"/>
</dbReference>
<dbReference type="FunFam" id="2.60.40.60:FF:000104">
    <property type="entry name" value="cadherin-23 isoform X1"/>
    <property type="match status" value="1"/>
</dbReference>
<evidence type="ECO:0000256" key="2">
    <source>
        <dbReference type="ARBA" id="ARBA00004613"/>
    </source>
</evidence>
<feature type="disulfide bond" evidence="22">
    <location>
        <begin position="3074"/>
        <end position="3083"/>
    </location>
</feature>
<feature type="domain" description="Cadherin" evidence="28">
    <location>
        <begin position="1412"/>
        <end position="1520"/>
    </location>
</feature>
<dbReference type="InterPro" id="IPR009045">
    <property type="entry name" value="Zn_M74/Hedgehog-like"/>
</dbReference>
<evidence type="ECO:0000256" key="16">
    <source>
        <dbReference type="ARBA" id="ARBA00022889"/>
    </source>
</evidence>
<evidence type="ECO:0000259" key="26">
    <source>
        <dbReference type="PROSITE" id="PS50026"/>
    </source>
</evidence>
<feature type="domain" description="Cadherin" evidence="28">
    <location>
        <begin position="1625"/>
        <end position="1723"/>
    </location>
</feature>
<evidence type="ECO:0000313" key="31">
    <source>
        <dbReference type="Proteomes" id="UP000594262"/>
    </source>
</evidence>
<evidence type="ECO:0000256" key="6">
    <source>
        <dbReference type="ARBA" id="ARBA00022525"/>
    </source>
</evidence>
<dbReference type="GO" id="GO:0009653">
    <property type="term" value="P:anatomical structure morphogenesis"/>
    <property type="evidence" value="ECO:0007669"/>
    <property type="project" value="UniProtKB-ARBA"/>
</dbReference>
<dbReference type="OrthoDB" id="6252479at2759"/>
<dbReference type="InterPro" id="IPR020894">
    <property type="entry name" value="Cadherin_CS"/>
</dbReference>
<dbReference type="PROSITE" id="PS01187">
    <property type="entry name" value="EGF_CA"/>
    <property type="match status" value="1"/>
</dbReference>
<evidence type="ECO:0000256" key="20">
    <source>
        <dbReference type="ARBA" id="ARBA00023180"/>
    </source>
</evidence>
<dbReference type="FunFam" id="2.60.40.60:FF:000020">
    <property type="entry name" value="Dachsous cadherin-related 1b"/>
    <property type="match status" value="4"/>
</dbReference>
<dbReference type="Proteomes" id="UP000594262">
    <property type="component" value="Unplaced"/>
</dbReference>
<protein>
    <recommendedName>
        <fullName evidence="23">Hedgehog protein</fullName>
    </recommendedName>
</protein>
<dbReference type="SUPFAM" id="SSF53300">
    <property type="entry name" value="vWA-like"/>
    <property type="match status" value="1"/>
</dbReference>
<dbReference type="InterPro" id="IPR001657">
    <property type="entry name" value="Hedgehog"/>
</dbReference>
<dbReference type="Gene3D" id="3.40.50.410">
    <property type="entry name" value="von Willebrand factor, type A domain"/>
    <property type="match status" value="1"/>
</dbReference>
<name>A0A7M5XIJ3_9CNID</name>
<dbReference type="FunFam" id="3.40.50.410:FF:000004">
    <property type="entry name" value="collagen alpha-6(VI) chain"/>
    <property type="match status" value="1"/>
</dbReference>
<comment type="function">
    <molecule>Protein hedgehog N-product</molecule>
    <text evidence="23">The dually lipidated hedgehog protein N-product is a morphogen which is essential for a variety of patterning events during development.</text>
</comment>
<feature type="domain" description="Cadherin" evidence="28">
    <location>
        <begin position="2355"/>
        <end position="2458"/>
    </location>
</feature>
<evidence type="ECO:0000256" key="25">
    <source>
        <dbReference type="SAM" id="SignalP"/>
    </source>
</evidence>
<feature type="domain" description="Cadherin" evidence="28">
    <location>
        <begin position="1101"/>
        <end position="1205"/>
    </location>
</feature>
<dbReference type="PROSITE" id="PS00022">
    <property type="entry name" value="EGF_1"/>
    <property type="match status" value="2"/>
</dbReference>
<dbReference type="Pfam" id="PF00028">
    <property type="entry name" value="Cadherin"/>
    <property type="match status" value="21"/>
</dbReference>
<feature type="domain" description="Cadherin" evidence="28">
    <location>
        <begin position="690"/>
        <end position="786"/>
    </location>
</feature>
<dbReference type="Pfam" id="PF01085">
    <property type="entry name" value="HH_signal"/>
    <property type="match status" value="1"/>
</dbReference>
<dbReference type="CDD" id="cd00054">
    <property type="entry name" value="EGF_CA"/>
    <property type="match status" value="1"/>
</dbReference>
<evidence type="ECO:0000256" key="10">
    <source>
        <dbReference type="ARBA" id="ARBA00022723"/>
    </source>
</evidence>
<dbReference type="GO" id="GO:0008233">
    <property type="term" value="F:peptidase activity"/>
    <property type="evidence" value="ECO:0007669"/>
    <property type="project" value="UniProtKB-UniRule"/>
</dbReference>
<comment type="subcellular location">
    <molecule>Protein hedgehog N-product</molecule>
    <subcellularLocation>
        <location evidence="23">Cell membrane</location>
        <topology evidence="23">Lipid-anchor</topology>
    </subcellularLocation>
</comment>
<dbReference type="GO" id="GO:0005789">
    <property type="term" value="C:endoplasmic reticulum membrane"/>
    <property type="evidence" value="ECO:0007669"/>
    <property type="project" value="UniProtKB-SubCell"/>
</dbReference>
<evidence type="ECO:0000313" key="30">
    <source>
        <dbReference type="EnsemblMetazoa" id="CLYHEMP024179.1"/>
    </source>
</evidence>
<evidence type="ECO:0000256" key="11">
    <source>
        <dbReference type="ARBA" id="ARBA00022729"/>
    </source>
</evidence>
<dbReference type="GO" id="GO:0005576">
    <property type="term" value="C:extracellular region"/>
    <property type="evidence" value="ECO:0007669"/>
    <property type="project" value="UniProtKB-SubCell"/>
</dbReference>
<feature type="domain" description="Cadherin" evidence="28">
    <location>
        <begin position="1309"/>
        <end position="1411"/>
    </location>
</feature>
<feature type="domain" description="Cadherin" evidence="28">
    <location>
        <begin position="1204"/>
        <end position="1308"/>
    </location>
</feature>
<evidence type="ECO:0000259" key="27">
    <source>
        <dbReference type="PROSITE" id="PS50234"/>
    </source>
</evidence>
<feature type="domain" description="Cadherin" evidence="28">
    <location>
        <begin position="1521"/>
        <end position="1625"/>
    </location>
</feature>
<feature type="domain" description="Cadherin" evidence="28">
    <location>
        <begin position="1944"/>
        <end position="2040"/>
    </location>
</feature>
<feature type="domain" description="Cadherin" evidence="28">
    <location>
        <begin position="2458"/>
        <end position="2560"/>
    </location>
</feature>
<organism evidence="30 31">
    <name type="scientific">Clytia hemisphaerica</name>
    <dbReference type="NCBI Taxonomy" id="252671"/>
    <lineage>
        <taxon>Eukaryota</taxon>
        <taxon>Metazoa</taxon>
        <taxon>Cnidaria</taxon>
        <taxon>Hydrozoa</taxon>
        <taxon>Hydroidolina</taxon>
        <taxon>Leptothecata</taxon>
        <taxon>Obeliida</taxon>
        <taxon>Clytiidae</taxon>
        <taxon>Clytia</taxon>
    </lineage>
</organism>
<dbReference type="RefSeq" id="XP_066936841.1">
    <property type="nucleotide sequence ID" value="XM_067080740.1"/>
</dbReference>
<dbReference type="CDD" id="cd11304">
    <property type="entry name" value="Cadherin_repeat"/>
    <property type="match status" value="21"/>
</dbReference>
<dbReference type="SUPFAM" id="SSF57196">
    <property type="entry name" value="EGF/Laminin"/>
    <property type="match status" value="2"/>
</dbReference>
<proteinExistence type="inferred from homology"/>
<dbReference type="InterPro" id="IPR013783">
    <property type="entry name" value="Ig-like_fold"/>
</dbReference>
<evidence type="ECO:0000256" key="19">
    <source>
        <dbReference type="ARBA" id="ARBA00023157"/>
    </source>
</evidence>
<feature type="domain" description="Cadherin" evidence="28">
    <location>
        <begin position="1724"/>
        <end position="1832"/>
    </location>
</feature>
<evidence type="ECO:0000256" key="12">
    <source>
        <dbReference type="ARBA" id="ARBA00022737"/>
    </source>
</evidence>
<dbReference type="PROSITE" id="PS50835">
    <property type="entry name" value="IG_LIKE"/>
    <property type="match status" value="2"/>
</dbReference>
<dbReference type="InterPro" id="IPR002035">
    <property type="entry name" value="VWF_A"/>
</dbReference>
<dbReference type="FunFam" id="2.60.40.60:FF:000013">
    <property type="entry name" value="Cadherin EGF LAG seven-pass G-type receptor"/>
    <property type="match status" value="2"/>
</dbReference>
<dbReference type="InterPro" id="IPR003598">
    <property type="entry name" value="Ig_sub2"/>
</dbReference>
<feature type="domain" description="Cadherin" evidence="28">
    <location>
        <begin position="892"/>
        <end position="996"/>
    </location>
</feature>
<keyword evidence="23" id="KW-0256">Endoplasmic reticulum</keyword>
<feature type="signal peptide" evidence="25">
    <location>
        <begin position="1"/>
        <end position="17"/>
    </location>
</feature>
<evidence type="ECO:0000256" key="15">
    <source>
        <dbReference type="ARBA" id="ARBA00022837"/>
    </source>
</evidence>
<dbReference type="FunFam" id="2.60.40.60:FF:000005">
    <property type="entry name" value="Protocadherin 9"/>
    <property type="match status" value="2"/>
</dbReference>
<keyword evidence="16" id="KW-0130">Cell adhesion</keyword>
<dbReference type="PROSITE" id="PS00010">
    <property type="entry name" value="ASX_HYDROXYL"/>
    <property type="match status" value="1"/>
</dbReference>